<keyword evidence="11" id="KW-1185">Reference proteome</keyword>
<dbReference type="InterPro" id="IPR000014">
    <property type="entry name" value="PAS"/>
</dbReference>
<dbReference type="Gene3D" id="1.10.287.130">
    <property type="match status" value="1"/>
</dbReference>
<dbReference type="CDD" id="cd00082">
    <property type="entry name" value="HisKA"/>
    <property type="match status" value="1"/>
</dbReference>
<dbReference type="NCBIfam" id="TIGR00229">
    <property type="entry name" value="sensory_box"/>
    <property type="match status" value="2"/>
</dbReference>
<dbReference type="HOGENOM" id="CLU_000445_114_71_2"/>
<dbReference type="Pfam" id="PF08448">
    <property type="entry name" value="PAS_4"/>
    <property type="match status" value="2"/>
</dbReference>
<keyword evidence="5" id="KW-0418">Kinase</keyword>
<dbReference type="InterPro" id="IPR035965">
    <property type="entry name" value="PAS-like_dom_sf"/>
</dbReference>
<dbReference type="FunFam" id="3.30.565.10:FF:000006">
    <property type="entry name" value="Sensor histidine kinase WalK"/>
    <property type="match status" value="1"/>
</dbReference>
<dbReference type="Pfam" id="PF13188">
    <property type="entry name" value="PAS_8"/>
    <property type="match status" value="1"/>
</dbReference>
<evidence type="ECO:0000259" key="9">
    <source>
        <dbReference type="PROSITE" id="PS50113"/>
    </source>
</evidence>
<evidence type="ECO:0000256" key="2">
    <source>
        <dbReference type="ARBA" id="ARBA00012438"/>
    </source>
</evidence>
<evidence type="ECO:0000256" key="4">
    <source>
        <dbReference type="ARBA" id="ARBA00022679"/>
    </source>
</evidence>
<evidence type="ECO:0000256" key="7">
    <source>
        <dbReference type="SAM" id="MobiDB-lite"/>
    </source>
</evidence>
<dbReference type="SUPFAM" id="SSF47384">
    <property type="entry name" value="Homodimeric domain of signal transducing histidine kinase"/>
    <property type="match status" value="1"/>
</dbReference>
<dbReference type="AlphaFoldDB" id="L0JZY4"/>
<dbReference type="SMART" id="SM00086">
    <property type="entry name" value="PAC"/>
    <property type="match status" value="1"/>
</dbReference>
<dbReference type="InterPro" id="IPR004358">
    <property type="entry name" value="Sig_transdc_His_kin-like_C"/>
</dbReference>
<dbReference type="GeneID" id="65426709"/>
<keyword evidence="4" id="KW-0808">Transferase</keyword>
<evidence type="ECO:0000256" key="6">
    <source>
        <dbReference type="SAM" id="Coils"/>
    </source>
</evidence>
<dbReference type="eggNOG" id="arCOG07605">
    <property type="taxonomic scope" value="Archaea"/>
</dbReference>
<dbReference type="EMBL" id="CP003929">
    <property type="protein sequence ID" value="AGB37428.1"/>
    <property type="molecule type" value="Genomic_DNA"/>
</dbReference>
<dbReference type="SUPFAM" id="SSF55785">
    <property type="entry name" value="PYP-like sensor domain (PAS domain)"/>
    <property type="match status" value="4"/>
</dbReference>
<dbReference type="PROSITE" id="PS50113">
    <property type="entry name" value="PAC"/>
    <property type="match status" value="1"/>
</dbReference>
<dbReference type="Gene3D" id="3.30.450.20">
    <property type="entry name" value="PAS domain"/>
    <property type="match status" value="4"/>
</dbReference>
<evidence type="ECO:0000256" key="1">
    <source>
        <dbReference type="ARBA" id="ARBA00000085"/>
    </source>
</evidence>
<dbReference type="Proteomes" id="UP000010878">
    <property type="component" value="Chromosome"/>
</dbReference>
<dbReference type="InterPro" id="IPR001610">
    <property type="entry name" value="PAC"/>
</dbReference>
<dbReference type="InterPro" id="IPR000700">
    <property type="entry name" value="PAS-assoc_C"/>
</dbReference>
<feature type="domain" description="Histidine kinase" evidence="8">
    <location>
        <begin position="643"/>
        <end position="856"/>
    </location>
</feature>
<gene>
    <name evidence="10" type="ORF">Natoc_1623</name>
</gene>
<dbReference type="GO" id="GO:0000155">
    <property type="term" value="F:phosphorelay sensor kinase activity"/>
    <property type="evidence" value="ECO:0007669"/>
    <property type="project" value="InterPro"/>
</dbReference>
<organism evidence="10 11">
    <name type="scientific">Natronococcus occultus SP4</name>
    <dbReference type="NCBI Taxonomy" id="694430"/>
    <lineage>
        <taxon>Archaea</taxon>
        <taxon>Methanobacteriati</taxon>
        <taxon>Methanobacteriota</taxon>
        <taxon>Stenosarchaea group</taxon>
        <taxon>Halobacteria</taxon>
        <taxon>Halobacteriales</taxon>
        <taxon>Natrialbaceae</taxon>
        <taxon>Natronococcus</taxon>
    </lineage>
</organism>
<dbReference type="InterPro" id="IPR005467">
    <property type="entry name" value="His_kinase_dom"/>
</dbReference>
<evidence type="ECO:0000259" key="8">
    <source>
        <dbReference type="PROSITE" id="PS50109"/>
    </source>
</evidence>
<comment type="catalytic activity">
    <reaction evidence="1">
        <text>ATP + protein L-histidine = ADP + protein N-phospho-L-histidine.</text>
        <dbReference type="EC" id="2.7.13.3"/>
    </reaction>
</comment>
<dbReference type="Pfam" id="PF00512">
    <property type="entry name" value="HisKA"/>
    <property type="match status" value="1"/>
</dbReference>
<feature type="region of interest" description="Disordered" evidence="7">
    <location>
        <begin position="1"/>
        <end position="24"/>
    </location>
</feature>
<dbReference type="PANTHER" id="PTHR43304">
    <property type="entry name" value="PHYTOCHROME-LIKE PROTEIN CPH1"/>
    <property type="match status" value="1"/>
</dbReference>
<feature type="coiled-coil region" evidence="6">
    <location>
        <begin position="613"/>
        <end position="640"/>
    </location>
</feature>
<dbReference type="EC" id="2.7.13.3" evidence="2"/>
<evidence type="ECO:0000313" key="10">
    <source>
        <dbReference type="EMBL" id="AGB37428.1"/>
    </source>
</evidence>
<evidence type="ECO:0000313" key="11">
    <source>
        <dbReference type="Proteomes" id="UP000010878"/>
    </source>
</evidence>
<proteinExistence type="predicted"/>
<dbReference type="InterPro" id="IPR013655">
    <property type="entry name" value="PAS_fold_3"/>
</dbReference>
<keyword evidence="3" id="KW-0597">Phosphoprotein</keyword>
<dbReference type="SUPFAM" id="SSF55874">
    <property type="entry name" value="ATPase domain of HSP90 chaperone/DNA topoisomerase II/histidine kinase"/>
    <property type="match status" value="1"/>
</dbReference>
<dbReference type="SMART" id="SM00387">
    <property type="entry name" value="HATPase_c"/>
    <property type="match status" value="1"/>
</dbReference>
<dbReference type="InterPro" id="IPR036890">
    <property type="entry name" value="HATPase_C_sf"/>
</dbReference>
<protein>
    <recommendedName>
        <fullName evidence="2">histidine kinase</fullName>
        <ecNumber evidence="2">2.7.13.3</ecNumber>
    </recommendedName>
</protein>
<dbReference type="KEGG" id="nou:Natoc_1623"/>
<dbReference type="RefSeq" id="WP_015320876.1">
    <property type="nucleotide sequence ID" value="NC_019974.1"/>
</dbReference>
<feature type="region of interest" description="Disordered" evidence="7">
    <location>
        <begin position="67"/>
        <end position="99"/>
    </location>
</feature>
<dbReference type="eggNOG" id="arCOG02348">
    <property type="taxonomic scope" value="Archaea"/>
</dbReference>
<dbReference type="OrthoDB" id="106630at2157"/>
<feature type="domain" description="PAC" evidence="9">
    <location>
        <begin position="451"/>
        <end position="503"/>
    </location>
</feature>
<dbReference type="eggNOG" id="arCOG08095">
    <property type="taxonomic scope" value="Archaea"/>
</dbReference>
<dbReference type="InterPro" id="IPR052162">
    <property type="entry name" value="Sensor_kinase/Photoreceptor"/>
</dbReference>
<dbReference type="PRINTS" id="PR00344">
    <property type="entry name" value="BCTRLSENSOR"/>
</dbReference>
<evidence type="ECO:0000256" key="3">
    <source>
        <dbReference type="ARBA" id="ARBA00022553"/>
    </source>
</evidence>
<dbReference type="CDD" id="cd00130">
    <property type="entry name" value="PAS"/>
    <property type="match status" value="1"/>
</dbReference>
<reference evidence="10 11" key="1">
    <citation type="submission" date="2012-11" db="EMBL/GenBank/DDBJ databases">
        <title>FINISHED of Natronococcus occultus SP4, DSM 3396.</title>
        <authorList>
            <consortium name="DOE Joint Genome Institute"/>
            <person name="Eisen J."/>
            <person name="Huntemann M."/>
            <person name="Wei C.-L."/>
            <person name="Han J."/>
            <person name="Detter J.C."/>
            <person name="Han C."/>
            <person name="Tapia R."/>
            <person name="Chen A."/>
            <person name="Kyrpides N."/>
            <person name="Mavromatis K."/>
            <person name="Markowitz V."/>
            <person name="Szeto E."/>
            <person name="Ivanova N."/>
            <person name="Mikhailova N."/>
            <person name="Ovchinnikova G."/>
            <person name="Pagani I."/>
            <person name="Pati A."/>
            <person name="Goodwin L."/>
            <person name="Nordberg H.P."/>
            <person name="Cantor M.N."/>
            <person name="Hua S.X."/>
            <person name="Woyke T."/>
            <person name="Eisen J."/>
            <person name="Klenk H.-P."/>
            <person name="Klenk H.-P."/>
        </authorList>
    </citation>
    <scope>NUCLEOTIDE SEQUENCE [LARGE SCALE GENOMIC DNA]</scope>
    <source>
        <strain evidence="10 11">SP4</strain>
    </source>
</reference>
<dbReference type="Gene3D" id="3.30.565.10">
    <property type="entry name" value="Histidine kinase-like ATPase, C-terminal domain"/>
    <property type="match status" value="1"/>
</dbReference>
<dbReference type="InterPro" id="IPR036097">
    <property type="entry name" value="HisK_dim/P_sf"/>
</dbReference>
<sequence>MSSAPPPNEVLDVFDTLGPHGTPFTTPEVADEFDCTRRTISERLEVLAGDGVLRTKKVGTGGRVWWRPVSDDRGRAENDRSNADSQSSRVEQPPPFHSDGEMAERIRQFEWAETPLGPIADWPSQLRIAVDIMLGANEAIGIYWGDDRRLLYNDAALEQLGENHPDALGRPARDVFPEAWETLEPIYDGVMAGDGSARKAEFSLPLERNGEPEDSWWDVTFNPIPDGDDSVGGLFTISFEVTDRVRAKRELRESKRRYRRLFESINEGFCIVDVIFEDEVPVDYRVVEANETFETFTGLENPDGRTVNEMGAELERYWYERYGQVARTGESMRFEEYVEAWGKWFDVFAFPVGDEASNEVAILFDDITEHKRAEENLRKSKERFRALVTASSEVVYRMSPDWSEMHELEGKAFLADTDESTSDWLDKYIHPDEQPRVLAAIDEAIRTKSTFELEHRVEREDGSTGWTFSRAVPMLDEDGEIEEWIGMASDITERKRRERALEKSERRYRALAENFPDGAVGMYDHDLRYTLTEGSVLGETLPSADRLEDNRMPELFPEDTVADLEPVFRAAVEDGETGKTTTEFGGRNWRVWAVPLCDPDGDIFAGLSFAQDITEQVAREQRLEEVVDRLEESNDRLEQFAYAASHDLQEPLRMVISYLRLLENRYADAFDEDGEEFLGYAVDGAERMREMIDALLAYSRIDTQGEPFEPVDLNAVLEDVVADLQVQIEEHGADVTIEELPRVEGDASQLRQLFQNLLDNAITYSGDEAPRVHVGATRRGDERVISVEDEGIGIEPEDQDRIFTVFDRLHSHDTYEGTGIGLALCQRIVERHGGEIWVESEPDEGSTFSVTLPSTET</sequence>
<dbReference type="SMART" id="SM00388">
    <property type="entry name" value="HisKA"/>
    <property type="match status" value="1"/>
</dbReference>
<feature type="compositionally biased region" description="Basic and acidic residues" evidence="7">
    <location>
        <begin position="69"/>
        <end position="82"/>
    </location>
</feature>
<dbReference type="Pfam" id="PF02518">
    <property type="entry name" value="HATPase_c"/>
    <property type="match status" value="1"/>
</dbReference>
<dbReference type="InterPro" id="IPR003661">
    <property type="entry name" value="HisK_dim/P_dom"/>
</dbReference>
<dbReference type="STRING" id="694430.Natoc_1623"/>
<name>L0JZY4_9EURY</name>
<dbReference type="PANTHER" id="PTHR43304:SF1">
    <property type="entry name" value="PAC DOMAIN-CONTAINING PROTEIN"/>
    <property type="match status" value="1"/>
</dbReference>
<dbReference type="eggNOG" id="arCOG02327">
    <property type="taxonomic scope" value="Archaea"/>
</dbReference>
<dbReference type="InterPro" id="IPR003594">
    <property type="entry name" value="HATPase_dom"/>
</dbReference>
<accession>L0JZY4</accession>
<evidence type="ECO:0000256" key="5">
    <source>
        <dbReference type="ARBA" id="ARBA00022777"/>
    </source>
</evidence>
<dbReference type="InterPro" id="IPR013656">
    <property type="entry name" value="PAS_4"/>
</dbReference>
<dbReference type="PROSITE" id="PS50109">
    <property type="entry name" value="HIS_KIN"/>
    <property type="match status" value="1"/>
</dbReference>
<keyword evidence="6" id="KW-0175">Coiled coil</keyword>
<dbReference type="Pfam" id="PF08447">
    <property type="entry name" value="PAS_3"/>
    <property type="match status" value="1"/>
</dbReference>